<reference evidence="2 3" key="1">
    <citation type="journal article" date="2014" name="Genome Announc.">
        <title>Draft genome sequence of Sclerotinia borealis, a psychrophilic plant pathogenic fungus.</title>
        <authorList>
            <person name="Mardanov A.V."/>
            <person name="Beletsky A.V."/>
            <person name="Kadnikov V.V."/>
            <person name="Ignatov A.N."/>
            <person name="Ravin N.V."/>
        </authorList>
    </citation>
    <scope>NUCLEOTIDE SEQUENCE [LARGE SCALE GENOMIC DNA]</scope>
    <source>
        <strain evidence="3">F-4157</strain>
    </source>
</reference>
<dbReference type="EMBL" id="AYSA01000036">
    <property type="protein sequence ID" value="ESZ98685.1"/>
    <property type="molecule type" value="Genomic_DNA"/>
</dbReference>
<dbReference type="Proteomes" id="UP000019487">
    <property type="component" value="Unassembled WGS sequence"/>
</dbReference>
<feature type="compositionally biased region" description="Basic and acidic residues" evidence="1">
    <location>
        <begin position="156"/>
        <end position="180"/>
    </location>
</feature>
<feature type="region of interest" description="Disordered" evidence="1">
    <location>
        <begin position="137"/>
        <end position="202"/>
    </location>
</feature>
<dbReference type="HOGENOM" id="CLU_959736_0_0_1"/>
<sequence length="281" mass="32208">MTKKLGLQAFLRREVIKTKLQVPTENNTAGHTKKGCMPGTQPDIYEEPERNTFRDIFGDSEEDYEAPLERFRSSKTPFAVQCETKQKTEIRIRIEEIRKQLLAVIDTSFKTPRERAIVARERDRLLRSIERLEAQEHREKDNALRATGNLPEPISESERKQQRKEIELVKKALAGKEKTKSPTKRPIRPMDDDPDGETRKMLGMPLKRRKLEKTGKWAGELRYAVPELRCKDYGVEKLKGILLCGASEEQKKWLGKWFGGLDVRDATSGGGMRGSGKERSG</sequence>
<keyword evidence="3" id="KW-1185">Reference proteome</keyword>
<comment type="caution">
    <text evidence="2">The sequence shown here is derived from an EMBL/GenBank/DDBJ whole genome shotgun (WGS) entry which is preliminary data.</text>
</comment>
<feature type="compositionally biased region" description="Basic and acidic residues" evidence="1">
    <location>
        <begin position="188"/>
        <end position="200"/>
    </location>
</feature>
<evidence type="ECO:0000313" key="3">
    <source>
        <dbReference type="Proteomes" id="UP000019487"/>
    </source>
</evidence>
<name>W9CVV1_SCLBF</name>
<accession>W9CVV1</accession>
<gene>
    <name evidence="2" type="ORF">SBOR_0923</name>
</gene>
<protein>
    <submittedName>
        <fullName evidence="2">Uncharacterized protein</fullName>
    </submittedName>
</protein>
<evidence type="ECO:0000256" key="1">
    <source>
        <dbReference type="SAM" id="MobiDB-lite"/>
    </source>
</evidence>
<dbReference type="OrthoDB" id="3507418at2759"/>
<organism evidence="2 3">
    <name type="scientific">Sclerotinia borealis (strain F-4128)</name>
    <dbReference type="NCBI Taxonomy" id="1432307"/>
    <lineage>
        <taxon>Eukaryota</taxon>
        <taxon>Fungi</taxon>
        <taxon>Dikarya</taxon>
        <taxon>Ascomycota</taxon>
        <taxon>Pezizomycotina</taxon>
        <taxon>Leotiomycetes</taxon>
        <taxon>Helotiales</taxon>
        <taxon>Sclerotiniaceae</taxon>
        <taxon>Sclerotinia</taxon>
    </lineage>
</organism>
<evidence type="ECO:0000313" key="2">
    <source>
        <dbReference type="EMBL" id="ESZ98685.1"/>
    </source>
</evidence>
<proteinExistence type="predicted"/>
<dbReference type="AlphaFoldDB" id="W9CVV1"/>